<name>A0A974DR85_XENLA</name>
<accession>A0A974DR85</accession>
<sequence>MFFGGRGLVIAEHGDINDKQTFKRSIKGKSEQYNLIFHIVVQILRTLRVATCYPVTYNYLRTEFIIFPPPGAVKLKLQPTVGLKATFTFCLSP</sequence>
<dbReference type="AlphaFoldDB" id="A0A974DR85"/>
<evidence type="ECO:0000313" key="1">
    <source>
        <dbReference type="EMBL" id="OCT96594.1"/>
    </source>
</evidence>
<protein>
    <submittedName>
        <fullName evidence="1">Uncharacterized protein</fullName>
    </submittedName>
</protein>
<dbReference type="EMBL" id="CM004467">
    <property type="protein sequence ID" value="OCT96594.1"/>
    <property type="molecule type" value="Genomic_DNA"/>
</dbReference>
<organism evidence="1 2">
    <name type="scientific">Xenopus laevis</name>
    <name type="common">African clawed frog</name>
    <dbReference type="NCBI Taxonomy" id="8355"/>
    <lineage>
        <taxon>Eukaryota</taxon>
        <taxon>Metazoa</taxon>
        <taxon>Chordata</taxon>
        <taxon>Craniata</taxon>
        <taxon>Vertebrata</taxon>
        <taxon>Euteleostomi</taxon>
        <taxon>Amphibia</taxon>
        <taxon>Batrachia</taxon>
        <taxon>Anura</taxon>
        <taxon>Pipoidea</taxon>
        <taxon>Pipidae</taxon>
        <taxon>Xenopodinae</taxon>
        <taxon>Xenopus</taxon>
        <taxon>Xenopus</taxon>
    </lineage>
</organism>
<gene>
    <name evidence="1" type="ORF">XELAEV_18008800mg</name>
</gene>
<reference evidence="2" key="1">
    <citation type="journal article" date="2016" name="Nature">
        <title>Genome evolution in the allotetraploid frog Xenopus laevis.</title>
        <authorList>
            <person name="Session A.M."/>
            <person name="Uno Y."/>
            <person name="Kwon T."/>
            <person name="Chapman J.A."/>
            <person name="Toyoda A."/>
            <person name="Takahashi S."/>
            <person name="Fukui A."/>
            <person name="Hikosaka A."/>
            <person name="Suzuki A."/>
            <person name="Kondo M."/>
            <person name="van Heeringen S.J."/>
            <person name="Quigley I."/>
            <person name="Heinz S."/>
            <person name="Ogino H."/>
            <person name="Ochi H."/>
            <person name="Hellsten U."/>
            <person name="Lyons J.B."/>
            <person name="Simakov O."/>
            <person name="Putnam N."/>
            <person name="Stites J."/>
            <person name="Kuroki Y."/>
            <person name="Tanaka T."/>
            <person name="Michiue T."/>
            <person name="Watanabe M."/>
            <person name="Bogdanovic O."/>
            <person name="Lister R."/>
            <person name="Georgiou G."/>
            <person name="Paranjpe S.S."/>
            <person name="van Kruijsbergen I."/>
            <person name="Shu S."/>
            <person name="Carlson J."/>
            <person name="Kinoshita T."/>
            <person name="Ohta Y."/>
            <person name="Mawaribuchi S."/>
            <person name="Jenkins J."/>
            <person name="Grimwood J."/>
            <person name="Schmutz J."/>
            <person name="Mitros T."/>
            <person name="Mozaffari S.V."/>
            <person name="Suzuki Y."/>
            <person name="Haramoto Y."/>
            <person name="Yamamoto T.S."/>
            <person name="Takagi C."/>
            <person name="Heald R."/>
            <person name="Miller K."/>
            <person name="Haudenschild C."/>
            <person name="Kitzman J."/>
            <person name="Nakayama T."/>
            <person name="Izutsu Y."/>
            <person name="Robert J."/>
            <person name="Fortriede J."/>
            <person name="Burns K."/>
            <person name="Lotay V."/>
            <person name="Karimi K."/>
            <person name="Yasuoka Y."/>
            <person name="Dichmann D.S."/>
            <person name="Flajnik M.F."/>
            <person name="Houston D.W."/>
            <person name="Shendure J."/>
            <person name="DuPasquier L."/>
            <person name="Vize P.D."/>
            <person name="Zorn A.M."/>
            <person name="Ito M."/>
            <person name="Marcotte E.M."/>
            <person name="Wallingford J.B."/>
            <person name="Ito Y."/>
            <person name="Asashima M."/>
            <person name="Ueno N."/>
            <person name="Matsuda Y."/>
            <person name="Veenstra G.J."/>
            <person name="Fujiyama A."/>
            <person name="Harland R.M."/>
            <person name="Taira M."/>
            <person name="Rokhsar D.S."/>
        </authorList>
    </citation>
    <scope>NUCLEOTIDE SEQUENCE [LARGE SCALE GENOMIC DNA]</scope>
    <source>
        <strain evidence="2">J</strain>
    </source>
</reference>
<dbReference type="Proteomes" id="UP000694892">
    <property type="component" value="Chromosome 1S"/>
</dbReference>
<proteinExistence type="predicted"/>
<evidence type="ECO:0000313" key="2">
    <source>
        <dbReference type="Proteomes" id="UP000694892"/>
    </source>
</evidence>